<sequence>MLDSRGVEVEQGLQPSPQLFQNHQAFSQAFKERSEEMALQYSLGQVEYNDPNPEYAWAYEVDARSTGDMKSAREERRGDVVVGQYSVMDPDGSLRVVDYSVAPGTGFQATVRKEYAGEAFQGQEQRLQAQARQYSAIQQGTDYQQNRGQYSQNRNQYQENRGQYNFQRYGTNRFNQNLNRPSPSLYSQNQNYLLARYGSGSQNQYTNQYNRVYNQYNSQQNRNQQNQGYSPISVVLASSRN</sequence>
<evidence type="ECO:0000313" key="5">
    <source>
        <dbReference type="Proteomes" id="UP000283509"/>
    </source>
</evidence>
<dbReference type="Pfam" id="PF00379">
    <property type="entry name" value="Chitin_bind_4"/>
    <property type="match status" value="1"/>
</dbReference>
<dbReference type="InterPro" id="IPR051217">
    <property type="entry name" value="Insect_Cuticle_Struc_Prot"/>
</dbReference>
<protein>
    <submittedName>
        <fullName evidence="4">Putative cuticular protein RR-2 family member 7 isoform X1</fullName>
    </submittedName>
</protein>
<organism evidence="4 5">
    <name type="scientific">Penaeus vannamei</name>
    <name type="common">Whiteleg shrimp</name>
    <name type="synonym">Litopenaeus vannamei</name>
    <dbReference type="NCBI Taxonomy" id="6689"/>
    <lineage>
        <taxon>Eukaryota</taxon>
        <taxon>Metazoa</taxon>
        <taxon>Ecdysozoa</taxon>
        <taxon>Arthropoda</taxon>
        <taxon>Crustacea</taxon>
        <taxon>Multicrustacea</taxon>
        <taxon>Malacostraca</taxon>
        <taxon>Eumalacostraca</taxon>
        <taxon>Eucarida</taxon>
        <taxon>Decapoda</taxon>
        <taxon>Dendrobranchiata</taxon>
        <taxon>Penaeoidea</taxon>
        <taxon>Penaeidae</taxon>
        <taxon>Penaeus</taxon>
    </lineage>
</organism>
<dbReference type="InterPro" id="IPR000618">
    <property type="entry name" value="Insect_cuticle"/>
</dbReference>
<dbReference type="AlphaFoldDB" id="A0A423TG19"/>
<reference evidence="4 5" key="2">
    <citation type="submission" date="2019-01" db="EMBL/GenBank/DDBJ databases">
        <title>The decoding of complex shrimp genome reveals the adaptation for benthos swimmer, frequently molting mechanism and breeding impact on genome.</title>
        <authorList>
            <person name="Sun Y."/>
            <person name="Gao Y."/>
            <person name="Yu Y."/>
        </authorList>
    </citation>
    <scope>NUCLEOTIDE SEQUENCE [LARGE SCALE GENOMIC DNA]</scope>
    <source>
        <tissue evidence="4">Muscle</tissue>
    </source>
</reference>
<evidence type="ECO:0000256" key="2">
    <source>
        <dbReference type="PROSITE-ProRule" id="PRU00497"/>
    </source>
</evidence>
<dbReference type="EMBL" id="QCYY01001774">
    <property type="protein sequence ID" value="ROT75429.1"/>
    <property type="molecule type" value="Genomic_DNA"/>
</dbReference>
<evidence type="ECO:0000313" key="3">
    <source>
        <dbReference type="EMBL" id="ROT75428.1"/>
    </source>
</evidence>
<keyword evidence="1 2" id="KW-0193">Cuticle</keyword>
<reference evidence="4 5" key="1">
    <citation type="submission" date="2018-04" db="EMBL/GenBank/DDBJ databases">
        <authorList>
            <person name="Zhang X."/>
            <person name="Yuan J."/>
            <person name="Li F."/>
            <person name="Xiang J."/>
        </authorList>
    </citation>
    <scope>NUCLEOTIDE SEQUENCE [LARGE SCALE GENOMIC DNA]</scope>
    <source>
        <tissue evidence="4">Muscle</tissue>
    </source>
</reference>
<dbReference type="GO" id="GO:0005615">
    <property type="term" value="C:extracellular space"/>
    <property type="evidence" value="ECO:0007669"/>
    <property type="project" value="TreeGrafter"/>
</dbReference>
<keyword evidence="5" id="KW-1185">Reference proteome</keyword>
<dbReference type="PANTHER" id="PTHR12236:SF75">
    <property type="entry name" value="CUTICULAR PROTEIN 62BB, ISOFORM A"/>
    <property type="match status" value="1"/>
</dbReference>
<accession>A0A423TG19</accession>
<proteinExistence type="predicted"/>
<dbReference type="EMBL" id="QCYY01001774">
    <property type="protein sequence ID" value="ROT75428.1"/>
    <property type="molecule type" value="Genomic_DNA"/>
</dbReference>
<dbReference type="PANTHER" id="PTHR12236">
    <property type="entry name" value="STRUCTURAL CONTITUENT OF CUTICLE"/>
    <property type="match status" value="1"/>
</dbReference>
<evidence type="ECO:0000256" key="1">
    <source>
        <dbReference type="ARBA" id="ARBA00022460"/>
    </source>
</evidence>
<dbReference type="GO" id="GO:0042302">
    <property type="term" value="F:structural constituent of cuticle"/>
    <property type="evidence" value="ECO:0007669"/>
    <property type="project" value="UniProtKB-UniRule"/>
</dbReference>
<evidence type="ECO:0000313" key="4">
    <source>
        <dbReference type="EMBL" id="ROT75429.1"/>
    </source>
</evidence>
<gene>
    <name evidence="3" type="ORF">C7M84_006034</name>
    <name evidence="4" type="ORF">C7M84_006035</name>
</gene>
<name>A0A423TG19_PENVA</name>
<dbReference type="GO" id="GO:0031012">
    <property type="term" value="C:extracellular matrix"/>
    <property type="evidence" value="ECO:0007669"/>
    <property type="project" value="TreeGrafter"/>
</dbReference>
<dbReference type="Proteomes" id="UP000283509">
    <property type="component" value="Unassembled WGS sequence"/>
</dbReference>
<comment type="caution">
    <text evidence="4">The sequence shown here is derived from an EMBL/GenBank/DDBJ whole genome shotgun (WGS) entry which is preliminary data.</text>
</comment>
<dbReference type="OrthoDB" id="6382329at2759"/>
<dbReference type="PROSITE" id="PS51155">
    <property type="entry name" value="CHIT_BIND_RR_2"/>
    <property type="match status" value="1"/>
</dbReference>